<protein>
    <submittedName>
        <fullName evidence="1">Uncharacterized protein</fullName>
    </submittedName>
</protein>
<dbReference type="Proteomes" id="UP000176914">
    <property type="component" value="Unassembled WGS sequence"/>
</dbReference>
<evidence type="ECO:0000313" key="1">
    <source>
        <dbReference type="EMBL" id="OGG69197.1"/>
    </source>
</evidence>
<name>A0A1F6E6I9_9BACT</name>
<gene>
    <name evidence="1" type="ORF">A3C20_04045</name>
</gene>
<proteinExistence type="predicted"/>
<comment type="caution">
    <text evidence="1">The sequence shown here is derived from an EMBL/GenBank/DDBJ whole genome shotgun (WGS) entry which is preliminary data.</text>
</comment>
<organism evidence="1 2">
    <name type="scientific">Candidatus Kaiserbacteria bacterium RIFCSPHIGHO2_02_FULL_55_25</name>
    <dbReference type="NCBI Taxonomy" id="1798498"/>
    <lineage>
        <taxon>Bacteria</taxon>
        <taxon>Candidatus Kaiseribacteriota</taxon>
    </lineage>
</organism>
<dbReference type="EMBL" id="MFLL01000016">
    <property type="protein sequence ID" value="OGG69197.1"/>
    <property type="molecule type" value="Genomic_DNA"/>
</dbReference>
<evidence type="ECO:0000313" key="2">
    <source>
        <dbReference type="Proteomes" id="UP000176914"/>
    </source>
</evidence>
<dbReference type="AlphaFoldDB" id="A0A1F6E6I9"/>
<sequence>MITFEKEYTRDFTLIMGELWLFSLDRLCAESGWGISSEPLYVGYRHNGMNEYWVNPHGLQWFVDRIYGEHMKGRKYFGEKIKIYRDSVSELQQYWEKNACSVAELKTVFELASQACKGWCVMYYSAGDERTPQDIRAEAVATRDADVLGDKTDALVERSLRTLYQELGDAVRQILEEEIDSPPAISEYGEKFVYCYGKSKFQN</sequence>
<reference evidence="1 2" key="1">
    <citation type="journal article" date="2016" name="Nat. Commun.">
        <title>Thousands of microbial genomes shed light on interconnected biogeochemical processes in an aquifer system.</title>
        <authorList>
            <person name="Anantharaman K."/>
            <person name="Brown C.T."/>
            <person name="Hug L.A."/>
            <person name="Sharon I."/>
            <person name="Castelle C.J."/>
            <person name="Probst A.J."/>
            <person name="Thomas B.C."/>
            <person name="Singh A."/>
            <person name="Wilkins M.J."/>
            <person name="Karaoz U."/>
            <person name="Brodie E.L."/>
            <person name="Williams K.H."/>
            <person name="Hubbard S.S."/>
            <person name="Banfield J.F."/>
        </authorList>
    </citation>
    <scope>NUCLEOTIDE SEQUENCE [LARGE SCALE GENOMIC DNA]</scope>
</reference>
<accession>A0A1F6E6I9</accession>